<evidence type="ECO:0000256" key="1">
    <source>
        <dbReference type="ARBA" id="ARBA00004413"/>
    </source>
</evidence>
<keyword evidence="8" id="KW-0969">Cilium</keyword>
<dbReference type="Gene3D" id="3.40.50.300">
    <property type="entry name" value="P-loop containing nucleotide triphosphate hydrolases"/>
    <property type="match status" value="1"/>
</dbReference>
<feature type="compositionally biased region" description="Basic and acidic residues" evidence="6">
    <location>
        <begin position="82"/>
        <end position="93"/>
    </location>
</feature>
<dbReference type="EMBL" id="BAOS01000005">
    <property type="protein sequence ID" value="GAX60030.1"/>
    <property type="molecule type" value="Genomic_DNA"/>
</dbReference>
<keyword evidence="5" id="KW-0472">Membrane</keyword>
<dbReference type="GO" id="GO:0005525">
    <property type="term" value="F:GTP binding"/>
    <property type="evidence" value="ECO:0007669"/>
    <property type="project" value="UniProtKB-KW"/>
</dbReference>
<evidence type="ECO:0000256" key="6">
    <source>
        <dbReference type="SAM" id="MobiDB-lite"/>
    </source>
</evidence>
<evidence type="ECO:0000256" key="3">
    <source>
        <dbReference type="ARBA" id="ARBA00022741"/>
    </source>
</evidence>
<reference evidence="9" key="1">
    <citation type="journal article" date="2017" name="Environ. Microbiol. Rep.">
        <title>Genetic Diversity of Marine Anaerobic Ammonium-Oxidizing Bacteria as Revealed by Genomic and Proteomic Analyses of 'Candidatus Scalindua japonica'.</title>
        <authorList>
            <person name="Oshiki M."/>
            <person name="Mizuto K."/>
            <person name="Kimura Z."/>
            <person name="Kindaichi T."/>
            <person name="Satoh H."/>
            <person name="Okabe S."/>
        </authorList>
    </citation>
    <scope>NUCLEOTIDE SEQUENCE [LARGE SCALE GENOMIC DNA]</scope>
    <source>
        <strain evidence="9">husup-a2</strain>
    </source>
</reference>
<comment type="subcellular location">
    <subcellularLocation>
        <location evidence="1">Cell membrane</location>
        <topology evidence="1">Peripheral membrane protein</topology>
        <orientation evidence="1">Cytoplasmic side</orientation>
    </subcellularLocation>
</comment>
<comment type="caution">
    <text evidence="8">The sequence shown here is derived from an EMBL/GenBank/DDBJ whole genome shotgun (WGS) entry which is preliminary data.</text>
</comment>
<feature type="domain" description="SRP54-type proteins GTP-binding" evidence="7">
    <location>
        <begin position="286"/>
        <end position="474"/>
    </location>
</feature>
<comment type="similarity">
    <text evidence="2">Belongs to the GTP-binding SRP family.</text>
</comment>
<keyword evidence="8" id="KW-0282">Flagellum</keyword>
<keyword evidence="3" id="KW-0547">Nucleotide-binding</keyword>
<accession>A0A286TVW6</accession>
<keyword evidence="8" id="KW-0966">Cell projection</keyword>
<dbReference type="GO" id="GO:0006614">
    <property type="term" value="P:SRP-dependent cotranslational protein targeting to membrane"/>
    <property type="evidence" value="ECO:0007669"/>
    <property type="project" value="InterPro"/>
</dbReference>
<dbReference type="AlphaFoldDB" id="A0A286TVW6"/>
<name>A0A286TVW6_9BACT</name>
<dbReference type="GO" id="GO:0003924">
    <property type="term" value="F:GTPase activity"/>
    <property type="evidence" value="ECO:0007669"/>
    <property type="project" value="TreeGrafter"/>
</dbReference>
<evidence type="ECO:0000256" key="5">
    <source>
        <dbReference type="ARBA" id="ARBA00023136"/>
    </source>
</evidence>
<dbReference type="Proteomes" id="UP000218542">
    <property type="component" value="Unassembled WGS sequence"/>
</dbReference>
<protein>
    <submittedName>
        <fullName evidence="8">Flagellar biosynthetic protein FlhF</fullName>
    </submittedName>
</protein>
<dbReference type="InterPro" id="IPR027417">
    <property type="entry name" value="P-loop_NTPase"/>
</dbReference>
<keyword evidence="4" id="KW-0342">GTP-binding</keyword>
<dbReference type="RefSeq" id="WP_096893230.1">
    <property type="nucleotide sequence ID" value="NZ_BAOS01000005.1"/>
</dbReference>
<sequence length="475" mass="52684">MKIKSFIASTVQEALKSVKREMGDASIILETRNIEEGDIKSKAGQVLVEVIAAENVNDQNPSSDLEQSEARKDDQGGQDDSGDIHSELSDHLHTGKLTGFEDTTPPDRLNHSSHQVSTGEGGRVIKWIVDNKVKSSEPHLNHIIRKDSGNSRLLLVRNESKQLSAESQSGLKYPQMGNASLADHLLTADLIEMAGCSEDETPTTLVKQQYSDSNSFDWPGQSIGLFKQLRIQQVEDEHSRILINEVLDRLSKDEYDRMDLHCQMLRESIIHKIKISDSLLNNQDECKTMVFLGAAGTGKTTTILKLASDTKKRSDKEILLLSIRGNSAGKLKQTADRIGVTFKTVTSPRELREIGDKYGGSSHIFIDTPGISYLDGNTLSNLKGLLDEIPDKETHLVVSATMRYADIINLINKFTPFPIQKLNFTRVDETSLYGTLFSVAMETQIPLSWITDGQEIPEDIRPVTTGIVADMILQV</sequence>
<dbReference type="Gene3D" id="1.20.120.1380">
    <property type="entry name" value="Flagellar FlhF biosynthesis protein, N domain"/>
    <property type="match status" value="1"/>
</dbReference>
<dbReference type="Pfam" id="PF00448">
    <property type="entry name" value="SRP54"/>
    <property type="match status" value="1"/>
</dbReference>
<dbReference type="GO" id="GO:0005886">
    <property type="term" value="C:plasma membrane"/>
    <property type="evidence" value="ECO:0007669"/>
    <property type="project" value="UniProtKB-SubCell"/>
</dbReference>
<proteinExistence type="inferred from homology"/>
<evidence type="ECO:0000313" key="9">
    <source>
        <dbReference type="Proteomes" id="UP000218542"/>
    </source>
</evidence>
<keyword evidence="9" id="KW-1185">Reference proteome</keyword>
<evidence type="ECO:0000313" key="8">
    <source>
        <dbReference type="EMBL" id="GAX60030.1"/>
    </source>
</evidence>
<dbReference type="SMART" id="SM00962">
    <property type="entry name" value="SRP54"/>
    <property type="match status" value="1"/>
</dbReference>
<dbReference type="InterPro" id="IPR000897">
    <property type="entry name" value="SRP54_GTPase_dom"/>
</dbReference>
<organism evidence="8 9">
    <name type="scientific">Candidatus Scalindua japonica</name>
    <dbReference type="NCBI Taxonomy" id="1284222"/>
    <lineage>
        <taxon>Bacteria</taxon>
        <taxon>Pseudomonadati</taxon>
        <taxon>Planctomycetota</taxon>
        <taxon>Candidatus Brocadiia</taxon>
        <taxon>Candidatus Brocadiales</taxon>
        <taxon>Candidatus Scalinduaceae</taxon>
        <taxon>Candidatus Scalindua</taxon>
    </lineage>
</organism>
<dbReference type="GO" id="GO:0005047">
    <property type="term" value="F:signal recognition particle binding"/>
    <property type="evidence" value="ECO:0007669"/>
    <property type="project" value="TreeGrafter"/>
</dbReference>
<evidence type="ECO:0000256" key="4">
    <source>
        <dbReference type="ARBA" id="ARBA00023134"/>
    </source>
</evidence>
<feature type="compositionally biased region" description="Polar residues" evidence="6">
    <location>
        <begin position="56"/>
        <end position="65"/>
    </location>
</feature>
<gene>
    <name evidence="8" type="ORF">SCALIN_C05_0115</name>
</gene>
<dbReference type="PANTHER" id="PTHR43134:SF3">
    <property type="entry name" value="FLAGELLAR BIOSYNTHESIS PROTEIN FLHF"/>
    <property type="match status" value="1"/>
</dbReference>
<evidence type="ECO:0000259" key="7">
    <source>
        <dbReference type="SMART" id="SM00962"/>
    </source>
</evidence>
<dbReference type="OrthoDB" id="9778554at2"/>
<evidence type="ECO:0000256" key="2">
    <source>
        <dbReference type="ARBA" id="ARBA00008531"/>
    </source>
</evidence>
<dbReference type="PANTHER" id="PTHR43134">
    <property type="entry name" value="SIGNAL RECOGNITION PARTICLE RECEPTOR SUBUNIT ALPHA"/>
    <property type="match status" value="1"/>
</dbReference>
<feature type="region of interest" description="Disordered" evidence="6">
    <location>
        <begin position="54"/>
        <end position="120"/>
    </location>
</feature>
<dbReference type="SUPFAM" id="SSF52540">
    <property type="entry name" value="P-loop containing nucleoside triphosphate hydrolases"/>
    <property type="match status" value="1"/>
</dbReference>